<evidence type="ECO:0000313" key="3">
    <source>
        <dbReference type="Proteomes" id="UP000324222"/>
    </source>
</evidence>
<comment type="caution">
    <text evidence="2">The sequence shown here is derived from an EMBL/GenBank/DDBJ whole genome shotgun (WGS) entry which is preliminary data.</text>
</comment>
<accession>A0A5B7EHZ0</accession>
<feature type="compositionally biased region" description="Low complexity" evidence="1">
    <location>
        <begin position="209"/>
        <end position="218"/>
    </location>
</feature>
<protein>
    <submittedName>
        <fullName evidence="2">Uncharacterized protein</fullName>
    </submittedName>
</protein>
<evidence type="ECO:0000256" key="1">
    <source>
        <dbReference type="SAM" id="MobiDB-lite"/>
    </source>
</evidence>
<dbReference type="EMBL" id="VSRR010002670">
    <property type="protein sequence ID" value="MPC32663.1"/>
    <property type="molecule type" value="Genomic_DNA"/>
</dbReference>
<name>A0A5B7EHZ0_PORTR</name>
<sequence>MIVPGRPMSSWGEGVDTPQLLLRVLGSVRPVLMCVRCDCASCCCWRVSHLGDGREAELLQGSGRSKPLPGVLGLCIAFKFLLQYAWEEFALTDAAFVLLKHHRGKGSRDLRQRRSIGGGDGGVLLAQRSLQLLVVTLDTKAQGRAAGSENTQITLKAAMCGQRLVDSGPAVRITVNHITGDATCFAGGRHSLHLEMLTRWPAAEGVTAGTGATDTRGAPQGWRGADYNHRNARRYK</sequence>
<evidence type="ECO:0000313" key="2">
    <source>
        <dbReference type="EMBL" id="MPC32663.1"/>
    </source>
</evidence>
<gene>
    <name evidence="2" type="ORF">E2C01_025988</name>
</gene>
<dbReference type="AlphaFoldDB" id="A0A5B7EHZ0"/>
<organism evidence="2 3">
    <name type="scientific">Portunus trituberculatus</name>
    <name type="common">Swimming crab</name>
    <name type="synonym">Neptunus trituberculatus</name>
    <dbReference type="NCBI Taxonomy" id="210409"/>
    <lineage>
        <taxon>Eukaryota</taxon>
        <taxon>Metazoa</taxon>
        <taxon>Ecdysozoa</taxon>
        <taxon>Arthropoda</taxon>
        <taxon>Crustacea</taxon>
        <taxon>Multicrustacea</taxon>
        <taxon>Malacostraca</taxon>
        <taxon>Eumalacostraca</taxon>
        <taxon>Eucarida</taxon>
        <taxon>Decapoda</taxon>
        <taxon>Pleocyemata</taxon>
        <taxon>Brachyura</taxon>
        <taxon>Eubrachyura</taxon>
        <taxon>Portunoidea</taxon>
        <taxon>Portunidae</taxon>
        <taxon>Portuninae</taxon>
        <taxon>Portunus</taxon>
    </lineage>
</organism>
<feature type="region of interest" description="Disordered" evidence="1">
    <location>
        <begin position="209"/>
        <end position="236"/>
    </location>
</feature>
<proteinExistence type="predicted"/>
<keyword evidence="3" id="KW-1185">Reference proteome</keyword>
<reference evidence="2 3" key="1">
    <citation type="submission" date="2019-05" db="EMBL/GenBank/DDBJ databases">
        <title>Another draft genome of Portunus trituberculatus and its Hox gene families provides insights of decapod evolution.</title>
        <authorList>
            <person name="Jeong J.-H."/>
            <person name="Song I."/>
            <person name="Kim S."/>
            <person name="Choi T."/>
            <person name="Kim D."/>
            <person name="Ryu S."/>
            <person name="Kim W."/>
        </authorList>
    </citation>
    <scope>NUCLEOTIDE SEQUENCE [LARGE SCALE GENOMIC DNA]</scope>
    <source>
        <tissue evidence="2">Muscle</tissue>
    </source>
</reference>
<dbReference type="Proteomes" id="UP000324222">
    <property type="component" value="Unassembled WGS sequence"/>
</dbReference>